<protein>
    <submittedName>
        <fullName evidence="1">Uncharacterized protein</fullName>
    </submittedName>
</protein>
<proteinExistence type="predicted"/>
<organism evidence="1 2">
    <name type="scientific">Providencia stuartii</name>
    <dbReference type="NCBI Taxonomy" id="588"/>
    <lineage>
        <taxon>Bacteria</taxon>
        <taxon>Pseudomonadati</taxon>
        <taxon>Pseudomonadota</taxon>
        <taxon>Gammaproteobacteria</taxon>
        <taxon>Enterobacterales</taxon>
        <taxon>Morganellaceae</taxon>
        <taxon>Providencia</taxon>
    </lineage>
</organism>
<dbReference type="AlphaFoldDB" id="A0AAJ1N801"/>
<evidence type="ECO:0000313" key="1">
    <source>
        <dbReference type="EMBL" id="MDE8772004.1"/>
    </source>
</evidence>
<dbReference type="EMBL" id="JAREJI010000036">
    <property type="protein sequence ID" value="MDE8772004.1"/>
    <property type="molecule type" value="Genomic_DNA"/>
</dbReference>
<comment type="caution">
    <text evidence="1">The sequence shown here is derived from an EMBL/GenBank/DDBJ whole genome shotgun (WGS) entry which is preliminary data.</text>
</comment>
<gene>
    <name evidence="1" type="ORF">PZS58_21230</name>
</gene>
<accession>A0AAJ1N801</accession>
<sequence>MSNQNLEMLVNTLSFQVAQQGQQIAELQKQLADMQKATSCELDALSARIVTVENFNR</sequence>
<reference evidence="1 2" key="1">
    <citation type="submission" date="2023-03" db="EMBL/GenBank/DDBJ databases">
        <title>WGS of NDM-producing Providencia thailandensis from Ukrainian patients.</title>
        <authorList>
            <person name="Zabicka D."/>
            <person name="Izdebski R."/>
            <person name="Urbanowicz P."/>
            <person name="Biedrzycka M."/>
            <person name="Guzek A."/>
            <person name="Gniadkowski M."/>
        </authorList>
    </citation>
    <scope>NUCLEOTIDE SEQUENCE [LARGE SCALE GENOMIC DNA]</scope>
    <source>
        <strain evidence="1 2">8015-22</strain>
    </source>
</reference>
<dbReference type="Proteomes" id="UP001163056">
    <property type="component" value="Unassembled WGS sequence"/>
</dbReference>
<dbReference type="RefSeq" id="WP_206093077.1">
    <property type="nucleotide sequence ID" value="NZ_BRUT01000047.1"/>
</dbReference>
<name>A0AAJ1N801_PROST</name>
<evidence type="ECO:0000313" key="2">
    <source>
        <dbReference type="Proteomes" id="UP001163056"/>
    </source>
</evidence>